<organism evidence="1 2">
    <name type="scientific">Cyphomyrmex costatus</name>
    <dbReference type="NCBI Taxonomy" id="456900"/>
    <lineage>
        <taxon>Eukaryota</taxon>
        <taxon>Metazoa</taxon>
        <taxon>Ecdysozoa</taxon>
        <taxon>Arthropoda</taxon>
        <taxon>Hexapoda</taxon>
        <taxon>Insecta</taxon>
        <taxon>Pterygota</taxon>
        <taxon>Neoptera</taxon>
        <taxon>Endopterygota</taxon>
        <taxon>Hymenoptera</taxon>
        <taxon>Apocrita</taxon>
        <taxon>Aculeata</taxon>
        <taxon>Formicoidea</taxon>
        <taxon>Formicidae</taxon>
        <taxon>Myrmicinae</taxon>
        <taxon>Cyphomyrmex</taxon>
    </lineage>
</organism>
<reference evidence="1 2" key="1">
    <citation type="submission" date="2016-03" db="EMBL/GenBank/DDBJ databases">
        <title>Cyphomyrmex costatus WGS genome.</title>
        <authorList>
            <person name="Nygaard S."/>
            <person name="Hu H."/>
            <person name="Boomsma J."/>
            <person name="Zhang G."/>
        </authorList>
    </citation>
    <scope>NUCLEOTIDE SEQUENCE [LARGE SCALE GENOMIC DNA]</scope>
    <source>
        <strain evidence="1">MS0001</strain>
        <tissue evidence="1">Whole body</tissue>
    </source>
</reference>
<gene>
    <name evidence="1" type="ORF">ALC62_15206</name>
</gene>
<protein>
    <submittedName>
        <fullName evidence="1">Putative nuclease HARBI1</fullName>
    </submittedName>
</protein>
<sequence>MKNFLPGYVDRRPRRFKRRMNYFDDLDDIEFKMRFRLNKNSILLILNHIEEALIFQSNRNNPITPMQQLLLTLRFYATGSFIISAGDFAGVSTTSAHRIIHRVTNAIARLRLRFVQFPTRNNEIKKQQLEFYKISRFPRIIDCIDCTHVRVQSFGKHIILFIVLSYLF</sequence>
<dbReference type="STRING" id="456900.A0A151I7M4"/>
<proteinExistence type="predicted"/>
<dbReference type="EMBL" id="KQ978403">
    <property type="protein sequence ID" value="KYM94175.1"/>
    <property type="molecule type" value="Genomic_DNA"/>
</dbReference>
<dbReference type="AlphaFoldDB" id="A0A151I7M4"/>
<evidence type="ECO:0000313" key="2">
    <source>
        <dbReference type="Proteomes" id="UP000078542"/>
    </source>
</evidence>
<accession>A0A151I7M4</accession>
<dbReference type="Proteomes" id="UP000078542">
    <property type="component" value="Unassembled WGS sequence"/>
</dbReference>
<evidence type="ECO:0000313" key="1">
    <source>
        <dbReference type="EMBL" id="KYM94175.1"/>
    </source>
</evidence>
<keyword evidence="2" id="KW-1185">Reference proteome</keyword>
<name>A0A151I7M4_9HYME</name>